<dbReference type="InterPro" id="IPR029021">
    <property type="entry name" value="Prot-tyrosine_phosphatase-like"/>
</dbReference>
<name>A0A158Q7C2_9BILA</name>
<proteinExistence type="inferred from homology"/>
<evidence type="ECO:0000259" key="6">
    <source>
        <dbReference type="PROSITE" id="PS50056"/>
    </source>
</evidence>
<dbReference type="InterPro" id="IPR052103">
    <property type="entry name" value="Dual_spec_Phospatases"/>
</dbReference>
<dbReference type="STRING" id="1147741.A0A158Q7C2"/>
<organism evidence="7 8">
    <name type="scientific">Elaeophora elaphi</name>
    <dbReference type="NCBI Taxonomy" id="1147741"/>
    <lineage>
        <taxon>Eukaryota</taxon>
        <taxon>Metazoa</taxon>
        <taxon>Ecdysozoa</taxon>
        <taxon>Nematoda</taxon>
        <taxon>Chromadorea</taxon>
        <taxon>Rhabditida</taxon>
        <taxon>Spirurina</taxon>
        <taxon>Spiruromorpha</taxon>
        <taxon>Filarioidea</taxon>
        <taxon>Onchocercidae</taxon>
        <taxon>Elaeophora</taxon>
    </lineage>
</organism>
<dbReference type="WBParaSite" id="EEL_0000418201-mRNA-1">
    <property type="protein sequence ID" value="EEL_0000418201-mRNA-1"/>
    <property type="gene ID" value="EEL_0000418201"/>
</dbReference>
<keyword evidence="4" id="KW-1133">Transmembrane helix</keyword>
<evidence type="ECO:0000313" key="7">
    <source>
        <dbReference type="Proteomes" id="UP000050640"/>
    </source>
</evidence>
<dbReference type="Proteomes" id="UP000050640">
    <property type="component" value="Unplaced"/>
</dbReference>
<dbReference type="SMART" id="SM00195">
    <property type="entry name" value="DSPc"/>
    <property type="match status" value="1"/>
</dbReference>
<reference evidence="8" key="1">
    <citation type="submission" date="2016-04" db="UniProtKB">
        <authorList>
            <consortium name="WormBaseParasite"/>
        </authorList>
    </citation>
    <scope>IDENTIFICATION</scope>
</reference>
<evidence type="ECO:0000256" key="2">
    <source>
        <dbReference type="ARBA" id="ARBA00022801"/>
    </source>
</evidence>
<dbReference type="PANTHER" id="PTHR45961:SF9">
    <property type="entry name" value="DUAL SPECIFICITY PROTEIN PHOSPHATASE 14"/>
    <property type="match status" value="1"/>
</dbReference>
<feature type="transmembrane region" description="Helical" evidence="4">
    <location>
        <begin position="207"/>
        <end position="234"/>
    </location>
</feature>
<dbReference type="InterPro" id="IPR000340">
    <property type="entry name" value="Dual-sp_phosphatase_cat-dom"/>
</dbReference>
<evidence type="ECO:0000256" key="3">
    <source>
        <dbReference type="ARBA" id="ARBA00022912"/>
    </source>
</evidence>
<accession>A0A158Q7C2</accession>
<keyword evidence="2" id="KW-0378">Hydrolase</keyword>
<keyword evidence="4" id="KW-0472">Membrane</keyword>
<dbReference type="PROSITE" id="PS00383">
    <property type="entry name" value="TYR_PHOSPHATASE_1"/>
    <property type="match status" value="1"/>
</dbReference>
<dbReference type="CDD" id="cd14514">
    <property type="entry name" value="DUSP14-like"/>
    <property type="match status" value="1"/>
</dbReference>
<evidence type="ECO:0000256" key="4">
    <source>
        <dbReference type="SAM" id="Phobius"/>
    </source>
</evidence>
<dbReference type="InterPro" id="IPR016130">
    <property type="entry name" value="Tyr_Pase_AS"/>
</dbReference>
<dbReference type="Gene3D" id="3.90.190.10">
    <property type="entry name" value="Protein tyrosine phosphatase superfamily"/>
    <property type="match status" value="1"/>
</dbReference>
<dbReference type="SUPFAM" id="SSF52799">
    <property type="entry name" value="(Phosphotyrosine protein) phosphatases II"/>
    <property type="match status" value="1"/>
</dbReference>
<comment type="similarity">
    <text evidence="1">Belongs to the protein-tyrosine phosphatase family. Non-receptor class dual specificity subfamily.</text>
</comment>
<sequence length="304" mass="34870">MFDMQISNSILINRFMLKVMEVISYQVNPEYARLTELVPGLFICGVSDLNQQNIEKNGITMIVNATHEVPNIKTLGNIPRMKLWIDDTSEFDIYPHLDPVSDQIEAIIADGGAVLVHCVAGVSRSATICLAFLTKYRCETLREAYFLMHSKRPLVRPNIGFWKQLIRFEQEIKGGPASVGMVYDEAQTDHMLPDVYLDQSTQRMQPLWMTLLVVGVVLLFLSVFVHAFPAFHFFELKLNFPFPSLIHRNDTHRVNRKTSLYLKFIIFFFGLQGIQHAVKTENRLVMISKMIFSPPLLSLEYSLP</sequence>
<dbReference type="GO" id="GO:0004721">
    <property type="term" value="F:phosphoprotein phosphatase activity"/>
    <property type="evidence" value="ECO:0007669"/>
    <property type="project" value="UniProtKB-KW"/>
</dbReference>
<feature type="domain" description="Tyrosine-protein phosphatase" evidence="5">
    <location>
        <begin position="33"/>
        <end position="174"/>
    </location>
</feature>
<dbReference type="InterPro" id="IPR020422">
    <property type="entry name" value="TYR_PHOSPHATASE_DUAL_dom"/>
</dbReference>
<feature type="domain" description="Tyrosine specific protein phosphatases" evidence="6">
    <location>
        <begin position="98"/>
        <end position="153"/>
    </location>
</feature>
<dbReference type="PROSITE" id="PS50054">
    <property type="entry name" value="TYR_PHOSPHATASE_DUAL"/>
    <property type="match status" value="1"/>
</dbReference>
<keyword evidence="4" id="KW-0812">Transmembrane</keyword>
<evidence type="ECO:0000256" key="1">
    <source>
        <dbReference type="ARBA" id="ARBA00008601"/>
    </source>
</evidence>
<keyword evidence="7" id="KW-1185">Reference proteome</keyword>
<dbReference type="PANTHER" id="PTHR45961">
    <property type="entry name" value="IP21249P"/>
    <property type="match status" value="1"/>
</dbReference>
<dbReference type="InterPro" id="IPR000387">
    <property type="entry name" value="Tyr_Pase_dom"/>
</dbReference>
<evidence type="ECO:0000313" key="8">
    <source>
        <dbReference type="WBParaSite" id="EEL_0000418201-mRNA-1"/>
    </source>
</evidence>
<dbReference type="PROSITE" id="PS50056">
    <property type="entry name" value="TYR_PHOSPHATASE_2"/>
    <property type="match status" value="1"/>
</dbReference>
<dbReference type="AlphaFoldDB" id="A0A158Q7C2"/>
<dbReference type="Pfam" id="PF00782">
    <property type="entry name" value="DSPc"/>
    <property type="match status" value="1"/>
</dbReference>
<dbReference type="GO" id="GO:0005737">
    <property type="term" value="C:cytoplasm"/>
    <property type="evidence" value="ECO:0007669"/>
    <property type="project" value="TreeGrafter"/>
</dbReference>
<evidence type="ECO:0000259" key="5">
    <source>
        <dbReference type="PROSITE" id="PS50054"/>
    </source>
</evidence>
<protein>
    <submittedName>
        <fullName evidence="8">Protein-tyrosine-phosphatase</fullName>
    </submittedName>
</protein>
<keyword evidence="3" id="KW-0904">Protein phosphatase</keyword>